<reference evidence="1" key="1">
    <citation type="submission" date="2017-02" db="UniProtKB">
        <authorList>
            <consortium name="WormBaseParasite"/>
        </authorList>
    </citation>
    <scope>IDENTIFICATION</scope>
</reference>
<dbReference type="WBParaSite" id="ASIM_0000690301-mRNA-1">
    <property type="protein sequence ID" value="ASIM_0000690301-mRNA-1"/>
    <property type="gene ID" value="ASIM_0000690301"/>
</dbReference>
<sequence>LVADFIRAVRCHHFKIVIRMAVAVGITLHRDGIAQGTHSVTTTIRFHITIRMDVVTVALIEAVVEVFIHRHHQIHSR</sequence>
<organism evidence="1">
    <name type="scientific">Anisakis simplex</name>
    <name type="common">Herring worm</name>
    <dbReference type="NCBI Taxonomy" id="6269"/>
    <lineage>
        <taxon>Eukaryota</taxon>
        <taxon>Metazoa</taxon>
        <taxon>Ecdysozoa</taxon>
        <taxon>Nematoda</taxon>
        <taxon>Chromadorea</taxon>
        <taxon>Rhabditida</taxon>
        <taxon>Spirurina</taxon>
        <taxon>Ascaridomorpha</taxon>
        <taxon>Ascaridoidea</taxon>
        <taxon>Anisakidae</taxon>
        <taxon>Anisakis</taxon>
        <taxon>Anisakis simplex complex</taxon>
    </lineage>
</organism>
<accession>A0A0M3JGZ4</accession>
<dbReference type="AlphaFoldDB" id="A0A0M3JGZ4"/>
<evidence type="ECO:0000313" key="1">
    <source>
        <dbReference type="WBParaSite" id="ASIM_0000690301-mRNA-1"/>
    </source>
</evidence>
<proteinExistence type="predicted"/>
<name>A0A0M3JGZ4_ANISI</name>
<protein>
    <submittedName>
        <fullName evidence="1">Secreted protein</fullName>
    </submittedName>
</protein>